<organism evidence="13 14">
    <name type="scientific">Tagetes erecta</name>
    <name type="common">African marigold</name>
    <dbReference type="NCBI Taxonomy" id="13708"/>
    <lineage>
        <taxon>Eukaryota</taxon>
        <taxon>Viridiplantae</taxon>
        <taxon>Streptophyta</taxon>
        <taxon>Embryophyta</taxon>
        <taxon>Tracheophyta</taxon>
        <taxon>Spermatophyta</taxon>
        <taxon>Magnoliopsida</taxon>
        <taxon>eudicotyledons</taxon>
        <taxon>Gunneridae</taxon>
        <taxon>Pentapetalae</taxon>
        <taxon>asterids</taxon>
        <taxon>campanulids</taxon>
        <taxon>Asterales</taxon>
        <taxon>Asteraceae</taxon>
        <taxon>Asteroideae</taxon>
        <taxon>Heliantheae alliance</taxon>
        <taxon>Tageteae</taxon>
        <taxon>Tagetes</taxon>
    </lineage>
</organism>
<feature type="binding site" evidence="8">
    <location>
        <position position="122"/>
    </location>
    <ligand>
        <name>oxalate</name>
        <dbReference type="ChEBI" id="CHEBI:30623"/>
    </ligand>
</feature>
<feature type="domain" description="Cupin type-1" evidence="12">
    <location>
        <begin position="77"/>
        <end position="227"/>
    </location>
</feature>
<dbReference type="Gene3D" id="2.60.120.10">
    <property type="entry name" value="Jelly Rolls"/>
    <property type="match status" value="1"/>
</dbReference>
<evidence type="ECO:0000256" key="7">
    <source>
        <dbReference type="ARBA" id="ARBA00023211"/>
    </source>
</evidence>
<dbReference type="SMART" id="SM00835">
    <property type="entry name" value="Cupin_1"/>
    <property type="match status" value="1"/>
</dbReference>
<evidence type="ECO:0000259" key="12">
    <source>
        <dbReference type="SMART" id="SM00835"/>
    </source>
</evidence>
<feature type="binding site" evidence="9">
    <location>
        <position position="127"/>
    </location>
    <ligand>
        <name>Mn(2+)</name>
        <dbReference type="ChEBI" id="CHEBI:29035"/>
    </ligand>
</feature>
<dbReference type="PROSITE" id="PS00725">
    <property type="entry name" value="GERMIN"/>
    <property type="match status" value="1"/>
</dbReference>
<evidence type="ECO:0000256" key="4">
    <source>
        <dbReference type="ARBA" id="ARBA00022525"/>
    </source>
</evidence>
<dbReference type="GO" id="GO:0030145">
    <property type="term" value="F:manganese ion binding"/>
    <property type="evidence" value="ECO:0007669"/>
    <property type="project" value="UniProtKB-UniRule"/>
</dbReference>
<dbReference type="PANTHER" id="PTHR31238">
    <property type="entry name" value="GERMIN-LIKE PROTEIN SUBFAMILY 3 MEMBER 3"/>
    <property type="match status" value="1"/>
</dbReference>
<keyword evidence="6 10" id="KW-1015">Disulfide bond</keyword>
<comment type="caution">
    <text evidence="13">The sequence shown here is derived from an EMBL/GenBank/DDBJ whole genome shotgun (WGS) entry which is preliminary data.</text>
</comment>
<evidence type="ECO:0000256" key="5">
    <source>
        <dbReference type="ARBA" id="ARBA00022723"/>
    </source>
</evidence>
<dbReference type="CDD" id="cd02241">
    <property type="entry name" value="cupin_OxOx"/>
    <property type="match status" value="1"/>
</dbReference>
<accession>A0AAD8LEG6</accession>
<evidence type="ECO:0000313" key="13">
    <source>
        <dbReference type="EMBL" id="KAK1437591.1"/>
    </source>
</evidence>
<feature type="binding site" evidence="9">
    <location>
        <position position="173"/>
    </location>
    <ligand>
        <name>Mn(2+)</name>
        <dbReference type="ChEBI" id="CHEBI:29035"/>
    </ligand>
</feature>
<dbReference type="InterPro" id="IPR006045">
    <property type="entry name" value="Cupin_1"/>
</dbReference>
<keyword evidence="14" id="KW-1185">Reference proteome</keyword>
<evidence type="ECO:0000256" key="3">
    <source>
        <dbReference type="ARBA" id="ARBA00022523"/>
    </source>
</evidence>
<dbReference type="Proteomes" id="UP001229421">
    <property type="component" value="Unassembled WGS sequence"/>
</dbReference>
<sequence length="233" mass="25300">MHAPATGSLLDNMVIDRSMARVLDLLWLMVVVFPVALAAEPSPLQDFCVADLKGQVLVNGVACKNPSLVEADDFYFGGIRKKGNTSNPVGSKVSLVTVEQLPGLNTLGIAMARVDYEPWGLNPPHFHPRATELFTVLEGTIEAGFVTSNPENRFITKVLQKGDVFVFPMRLVHFQRNIGNTSARAVSTLSSQNPGIVTIANAVFGSKPDISTYILAKAFQTSNDVIDNIQLKF</sequence>
<evidence type="ECO:0000256" key="10">
    <source>
        <dbReference type="PIRSR" id="PIRSR601929-3"/>
    </source>
</evidence>
<feature type="binding site" evidence="9">
    <location>
        <position position="125"/>
    </location>
    <ligand>
        <name>Mn(2+)</name>
        <dbReference type="ChEBI" id="CHEBI:29035"/>
    </ligand>
</feature>
<keyword evidence="5 8" id="KW-0479">Metal-binding</keyword>
<name>A0AAD8LEG6_TARER</name>
<evidence type="ECO:0000256" key="8">
    <source>
        <dbReference type="PIRSR" id="PIRSR601929-1"/>
    </source>
</evidence>
<dbReference type="GO" id="GO:0048046">
    <property type="term" value="C:apoplast"/>
    <property type="evidence" value="ECO:0007669"/>
    <property type="project" value="UniProtKB-SubCell"/>
</dbReference>
<evidence type="ECO:0000313" key="14">
    <source>
        <dbReference type="Proteomes" id="UP001229421"/>
    </source>
</evidence>
<evidence type="ECO:0000256" key="9">
    <source>
        <dbReference type="PIRSR" id="PIRSR601929-2"/>
    </source>
</evidence>
<comment type="similarity">
    <text evidence="2 11">Belongs to the germin family.</text>
</comment>
<dbReference type="SUPFAM" id="SSF51182">
    <property type="entry name" value="RmlC-like cupins"/>
    <property type="match status" value="1"/>
</dbReference>
<evidence type="ECO:0000256" key="6">
    <source>
        <dbReference type="ARBA" id="ARBA00023157"/>
    </source>
</evidence>
<feature type="binding site" evidence="9">
    <location>
        <position position="132"/>
    </location>
    <ligand>
        <name>Mn(2+)</name>
        <dbReference type="ChEBI" id="CHEBI:29035"/>
    </ligand>
</feature>
<dbReference type="Pfam" id="PF00190">
    <property type="entry name" value="Cupin_1"/>
    <property type="match status" value="1"/>
</dbReference>
<gene>
    <name evidence="13" type="ORF">QVD17_03385</name>
</gene>
<evidence type="ECO:0000256" key="2">
    <source>
        <dbReference type="ARBA" id="ARBA00007456"/>
    </source>
</evidence>
<dbReference type="AlphaFoldDB" id="A0AAD8LEG6"/>
<feature type="disulfide bond" evidence="10">
    <location>
        <begin position="48"/>
        <end position="63"/>
    </location>
</feature>
<dbReference type="InterPro" id="IPR019780">
    <property type="entry name" value="Germin_Mn-BS"/>
</dbReference>
<comment type="subcellular location">
    <subcellularLocation>
        <location evidence="1 11">Secreted</location>
        <location evidence="1 11">Extracellular space</location>
        <location evidence="1 11">Apoplast</location>
    </subcellularLocation>
</comment>
<keyword evidence="4 11" id="KW-0964">Secreted</keyword>
<keyword evidence="3 11" id="KW-0052">Apoplast</keyword>
<reference evidence="13" key="1">
    <citation type="journal article" date="2023" name="bioRxiv">
        <title>Improved chromosome-level genome assembly for marigold (Tagetes erecta).</title>
        <authorList>
            <person name="Jiang F."/>
            <person name="Yuan L."/>
            <person name="Wang S."/>
            <person name="Wang H."/>
            <person name="Xu D."/>
            <person name="Wang A."/>
            <person name="Fan W."/>
        </authorList>
    </citation>
    <scope>NUCLEOTIDE SEQUENCE</scope>
    <source>
        <strain evidence="13">WSJ</strain>
        <tissue evidence="13">Leaf</tissue>
    </source>
</reference>
<evidence type="ECO:0000256" key="1">
    <source>
        <dbReference type="ARBA" id="ARBA00004271"/>
    </source>
</evidence>
<dbReference type="InterPro" id="IPR001929">
    <property type="entry name" value="Germin"/>
</dbReference>
<proteinExistence type="inferred from homology"/>
<dbReference type="EMBL" id="JAUHHV010000001">
    <property type="protein sequence ID" value="KAK1437591.1"/>
    <property type="molecule type" value="Genomic_DNA"/>
</dbReference>
<dbReference type="InterPro" id="IPR011051">
    <property type="entry name" value="RmlC_Cupin_sf"/>
</dbReference>
<dbReference type="PRINTS" id="PR00325">
    <property type="entry name" value="GERMIN"/>
</dbReference>
<feature type="binding site" evidence="8">
    <location>
        <position position="127"/>
    </location>
    <ligand>
        <name>oxalate</name>
        <dbReference type="ChEBI" id="CHEBI:30623"/>
    </ligand>
</feature>
<feature type="binding site" evidence="8">
    <location>
        <position position="132"/>
    </location>
    <ligand>
        <name>oxalate</name>
        <dbReference type="ChEBI" id="CHEBI:30623"/>
    </ligand>
</feature>
<protein>
    <recommendedName>
        <fullName evidence="11">Germin-like protein</fullName>
    </recommendedName>
</protein>
<keyword evidence="7 8" id="KW-0464">Manganese</keyword>
<evidence type="ECO:0000256" key="11">
    <source>
        <dbReference type="RuleBase" id="RU366015"/>
    </source>
</evidence>
<dbReference type="InterPro" id="IPR014710">
    <property type="entry name" value="RmlC-like_jellyroll"/>
</dbReference>
<dbReference type="FunFam" id="2.60.120.10:FF:000005">
    <property type="entry name" value="Germin-like protein subfamily 1 member 8"/>
    <property type="match status" value="1"/>
</dbReference>